<dbReference type="Pfam" id="PF00126">
    <property type="entry name" value="HTH_1"/>
    <property type="match status" value="1"/>
</dbReference>
<gene>
    <name evidence="6" type="ORF">QWJ08_16300</name>
</gene>
<sequence length="311" mass="35252">MRNQLEDLDLNLLRLLKVVVETRNTSVAADKLGISQTSVSRGVAKLRETFGDQLFIRKAHGVEPSELAEKLAEAAENMLTPFTNVLAAYQEFDPLLYDKEIVISLELSLLETFGQGLYRALSKALPNAAIRLVYWNQESLSRVLERKIDYLLHYEAMPLPQEIYMHHVSDMEVSLVARKNHPILSQSTELEDIHHLPLIKIASDAVPSKYDPFEEVYIQNGYTPKTRLLSHCLPIIVEALETSDAISFSSSYIRSKSDKLACYPLPKKIQQYRKFTIAGGYLQSRRGFPINQCLHEVVQSFFNSTVQPPSA</sequence>
<dbReference type="Proteomes" id="UP001169719">
    <property type="component" value="Unassembled WGS sequence"/>
</dbReference>
<dbReference type="EMBL" id="JAUEOZ010000002">
    <property type="protein sequence ID" value="MDN2482904.1"/>
    <property type="molecule type" value="Genomic_DNA"/>
</dbReference>
<dbReference type="Pfam" id="PF03466">
    <property type="entry name" value="LysR_substrate"/>
    <property type="match status" value="1"/>
</dbReference>
<dbReference type="InterPro" id="IPR050389">
    <property type="entry name" value="LysR-type_TF"/>
</dbReference>
<evidence type="ECO:0000259" key="5">
    <source>
        <dbReference type="PROSITE" id="PS50931"/>
    </source>
</evidence>
<comment type="similarity">
    <text evidence="1">Belongs to the LysR transcriptional regulatory family.</text>
</comment>
<organism evidence="6 7">
    <name type="scientific">Vibrio agarivorans</name>
    <dbReference type="NCBI Taxonomy" id="153622"/>
    <lineage>
        <taxon>Bacteria</taxon>
        <taxon>Pseudomonadati</taxon>
        <taxon>Pseudomonadota</taxon>
        <taxon>Gammaproteobacteria</taxon>
        <taxon>Vibrionales</taxon>
        <taxon>Vibrionaceae</taxon>
        <taxon>Vibrio</taxon>
    </lineage>
</organism>
<dbReference type="InterPro" id="IPR036390">
    <property type="entry name" value="WH_DNA-bd_sf"/>
</dbReference>
<keyword evidence="3" id="KW-0238">DNA-binding</keyword>
<proteinExistence type="inferred from homology"/>
<dbReference type="PROSITE" id="PS50931">
    <property type="entry name" value="HTH_LYSR"/>
    <property type="match status" value="1"/>
</dbReference>
<feature type="domain" description="HTH lysR-type" evidence="5">
    <location>
        <begin position="8"/>
        <end position="65"/>
    </location>
</feature>
<evidence type="ECO:0000256" key="1">
    <source>
        <dbReference type="ARBA" id="ARBA00009437"/>
    </source>
</evidence>
<keyword evidence="2" id="KW-0805">Transcription regulation</keyword>
<evidence type="ECO:0000313" key="6">
    <source>
        <dbReference type="EMBL" id="MDN2482904.1"/>
    </source>
</evidence>
<dbReference type="PANTHER" id="PTHR30118">
    <property type="entry name" value="HTH-TYPE TRANSCRIPTIONAL REGULATOR LEUO-RELATED"/>
    <property type="match status" value="1"/>
</dbReference>
<dbReference type="Gene3D" id="1.10.10.10">
    <property type="entry name" value="Winged helix-like DNA-binding domain superfamily/Winged helix DNA-binding domain"/>
    <property type="match status" value="1"/>
</dbReference>
<dbReference type="PRINTS" id="PR00039">
    <property type="entry name" value="HTHLYSR"/>
</dbReference>
<evidence type="ECO:0000256" key="4">
    <source>
        <dbReference type="ARBA" id="ARBA00023163"/>
    </source>
</evidence>
<dbReference type="Gene3D" id="3.40.190.10">
    <property type="entry name" value="Periplasmic binding protein-like II"/>
    <property type="match status" value="2"/>
</dbReference>
<dbReference type="PANTHER" id="PTHR30118:SF7">
    <property type="entry name" value="TRANSCRIPTIONAL REGULATOR LYSR FAMILY"/>
    <property type="match status" value="1"/>
</dbReference>
<name>A0ABT7Y4D4_9VIBR</name>
<comment type="caution">
    <text evidence="6">The sequence shown here is derived from an EMBL/GenBank/DDBJ whole genome shotgun (WGS) entry which is preliminary data.</text>
</comment>
<keyword evidence="7" id="KW-1185">Reference proteome</keyword>
<evidence type="ECO:0000256" key="2">
    <source>
        <dbReference type="ARBA" id="ARBA00023015"/>
    </source>
</evidence>
<dbReference type="InterPro" id="IPR036388">
    <property type="entry name" value="WH-like_DNA-bd_sf"/>
</dbReference>
<accession>A0ABT7Y4D4</accession>
<reference evidence="6" key="1">
    <citation type="submission" date="2024-05" db="EMBL/GenBank/DDBJ databases">
        <title>Genome Sequences of Four Agar- Degrading Marine Bacteria.</title>
        <authorList>
            <person name="Phillips E.K."/>
            <person name="Shaffer J.C."/>
            <person name="Henson M.W."/>
            <person name="Temperton B."/>
            <person name="Thrash C.J."/>
            <person name="Martin M.O."/>
        </authorList>
    </citation>
    <scope>NUCLEOTIDE SEQUENCE</scope>
    <source>
        <strain evidence="6">EKP203</strain>
    </source>
</reference>
<dbReference type="SUPFAM" id="SSF53850">
    <property type="entry name" value="Periplasmic binding protein-like II"/>
    <property type="match status" value="1"/>
</dbReference>
<keyword evidence="4" id="KW-0804">Transcription</keyword>
<dbReference type="RefSeq" id="WP_289962957.1">
    <property type="nucleotide sequence ID" value="NZ_JAUEOZ010000002.1"/>
</dbReference>
<dbReference type="InterPro" id="IPR005119">
    <property type="entry name" value="LysR_subst-bd"/>
</dbReference>
<dbReference type="InterPro" id="IPR000847">
    <property type="entry name" value="LysR_HTH_N"/>
</dbReference>
<evidence type="ECO:0000313" key="7">
    <source>
        <dbReference type="Proteomes" id="UP001169719"/>
    </source>
</evidence>
<protein>
    <submittedName>
        <fullName evidence="6">LysR family transcriptional regulator</fullName>
    </submittedName>
</protein>
<evidence type="ECO:0000256" key="3">
    <source>
        <dbReference type="ARBA" id="ARBA00023125"/>
    </source>
</evidence>
<dbReference type="SUPFAM" id="SSF46785">
    <property type="entry name" value="Winged helix' DNA-binding domain"/>
    <property type="match status" value="1"/>
</dbReference>